<protein>
    <submittedName>
        <fullName evidence="1">Uncharacterized protein YwqG</fullName>
    </submittedName>
</protein>
<dbReference type="PANTHER" id="PTHR36436:SF6">
    <property type="entry name" value="SLL5081 PROTEIN"/>
    <property type="match status" value="1"/>
</dbReference>
<name>A0A3N2DDS0_9GAMM</name>
<evidence type="ECO:0000313" key="1">
    <source>
        <dbReference type="EMBL" id="ROR97882.1"/>
    </source>
</evidence>
<comment type="caution">
    <text evidence="1">The sequence shown here is derived from an EMBL/GenBank/DDBJ whole genome shotgun (WGS) entry which is preliminary data.</text>
</comment>
<dbReference type="AlphaFoldDB" id="A0A3N2DDS0"/>
<dbReference type="Proteomes" id="UP000275394">
    <property type="component" value="Unassembled WGS sequence"/>
</dbReference>
<dbReference type="RefSeq" id="WP_123713880.1">
    <property type="nucleotide sequence ID" value="NZ_RKHR01000008.1"/>
</dbReference>
<dbReference type="OrthoDB" id="4929513at2"/>
<reference evidence="1 2" key="1">
    <citation type="submission" date="2018-11" db="EMBL/GenBank/DDBJ databases">
        <title>Genomic Encyclopedia of Type Strains, Phase IV (KMG-IV): sequencing the most valuable type-strain genomes for metagenomic binning, comparative biology and taxonomic classification.</title>
        <authorList>
            <person name="Goeker M."/>
        </authorList>
    </citation>
    <scope>NUCLEOTIDE SEQUENCE [LARGE SCALE GENOMIC DNA]</scope>
    <source>
        <strain evidence="1 2">DSM 100316</strain>
    </source>
</reference>
<gene>
    <name evidence="1" type="ORF">EDC56_3549</name>
</gene>
<dbReference type="Pfam" id="PF09234">
    <property type="entry name" value="DUF1963"/>
    <property type="match status" value="1"/>
</dbReference>
<keyword evidence="2" id="KW-1185">Reference proteome</keyword>
<dbReference type="InterPro" id="IPR035948">
    <property type="entry name" value="YwqG-like_sf"/>
</dbReference>
<evidence type="ECO:0000313" key="2">
    <source>
        <dbReference type="Proteomes" id="UP000275394"/>
    </source>
</evidence>
<dbReference type="PANTHER" id="PTHR36436">
    <property type="entry name" value="SLL5081 PROTEIN"/>
    <property type="match status" value="1"/>
</dbReference>
<proteinExistence type="predicted"/>
<dbReference type="InterPro" id="IPR015315">
    <property type="entry name" value="DUF1963"/>
</dbReference>
<dbReference type="EMBL" id="RKHR01000008">
    <property type="protein sequence ID" value="ROR97882.1"/>
    <property type="molecule type" value="Genomic_DNA"/>
</dbReference>
<accession>A0A3N2DDS0</accession>
<dbReference type="SUPFAM" id="SSF103032">
    <property type="entry name" value="Hypothetical protein YwqG"/>
    <property type="match status" value="1"/>
</dbReference>
<sequence length="261" mass="30231">MEEVEIPEVLKQFSDGLIAKQRPYVSIKATPLHCELNKDPLDVKGSKFLGVPFIPEGMEYPTDKNSDPLVLIAQINFCELPSLDGFPNEGILQLYFSKKEWWDMSGAEKFIYISSNEMNKPQRSDLPSIDKDMYEDLPVWKIHKLEFVKAIDTGSSEDCQFSFDFGGKDYWDFEESLSEEDKKAFDDYFTGEGHKVGGYAYFTQGDPRDYKDHQRNDLQILQIDVDDEIMFGDSGIGHIFISPEHLKNRELEKSYFYWDCC</sequence>
<dbReference type="Gene3D" id="2.30.320.10">
    <property type="entry name" value="YwqG-like"/>
    <property type="match status" value="1"/>
</dbReference>
<organism evidence="1 2">
    <name type="scientific">Sinobacterium caligoides</name>
    <dbReference type="NCBI Taxonomy" id="933926"/>
    <lineage>
        <taxon>Bacteria</taxon>
        <taxon>Pseudomonadati</taxon>
        <taxon>Pseudomonadota</taxon>
        <taxon>Gammaproteobacteria</taxon>
        <taxon>Cellvibrionales</taxon>
        <taxon>Spongiibacteraceae</taxon>
        <taxon>Sinobacterium</taxon>
    </lineage>
</organism>